<comment type="caution">
    <text evidence="1">The sequence shown here is derived from an EMBL/GenBank/DDBJ whole genome shotgun (WGS) entry which is preliminary data.</text>
</comment>
<organism evidence="1 2">
    <name type="scientific">Mytilus edulis</name>
    <name type="common">Blue mussel</name>
    <dbReference type="NCBI Taxonomy" id="6550"/>
    <lineage>
        <taxon>Eukaryota</taxon>
        <taxon>Metazoa</taxon>
        <taxon>Spiralia</taxon>
        <taxon>Lophotrochozoa</taxon>
        <taxon>Mollusca</taxon>
        <taxon>Bivalvia</taxon>
        <taxon>Autobranchia</taxon>
        <taxon>Pteriomorphia</taxon>
        <taxon>Mytilida</taxon>
        <taxon>Mytiloidea</taxon>
        <taxon>Mytilidae</taxon>
        <taxon>Mytilinae</taxon>
        <taxon>Mytilus</taxon>
    </lineage>
</organism>
<sequence>MSNSHNKQALINKLCDKLKDNDVRCKNATDDADLLIALTAVDCALFSEVVVIGEDTDILVNLTGNEDETQESCSESSNDCCDSEIENCIKKCNLEYQTLLGALAAQHSENRKILKIAKSNSTLVSKEAECIHYIDEVTGIQSIDWTDDEPTAIQDINVDNTSTINTYCAIYNQTAQPEISL</sequence>
<gene>
    <name evidence="1" type="ORF">MEDL_22359</name>
</gene>
<evidence type="ECO:0000313" key="2">
    <source>
        <dbReference type="Proteomes" id="UP000683360"/>
    </source>
</evidence>
<name>A0A8S3RJA8_MYTED</name>
<dbReference type="Proteomes" id="UP000683360">
    <property type="component" value="Unassembled WGS sequence"/>
</dbReference>
<reference evidence="1" key="1">
    <citation type="submission" date="2021-03" db="EMBL/GenBank/DDBJ databases">
        <authorList>
            <person name="Bekaert M."/>
        </authorList>
    </citation>
    <scope>NUCLEOTIDE SEQUENCE</scope>
</reference>
<dbReference type="OrthoDB" id="10558304at2759"/>
<keyword evidence="2" id="KW-1185">Reference proteome</keyword>
<accession>A0A8S3RJA8</accession>
<evidence type="ECO:0000313" key="1">
    <source>
        <dbReference type="EMBL" id="CAG2208167.1"/>
    </source>
</evidence>
<proteinExistence type="predicted"/>
<dbReference type="AlphaFoldDB" id="A0A8S3RJA8"/>
<protein>
    <submittedName>
        <fullName evidence="1">Uncharacterized protein</fullName>
    </submittedName>
</protein>
<dbReference type="EMBL" id="CAJPWZ010001104">
    <property type="protein sequence ID" value="CAG2208167.1"/>
    <property type="molecule type" value="Genomic_DNA"/>
</dbReference>